<comment type="caution">
    <text evidence="1">The sequence shown here is derived from an EMBL/GenBank/DDBJ whole genome shotgun (WGS) entry which is preliminary data.</text>
</comment>
<evidence type="ECO:0000313" key="1">
    <source>
        <dbReference type="EMBL" id="KAK1127747.1"/>
    </source>
</evidence>
<protein>
    <submittedName>
        <fullName evidence="1">Uncharacterized protein</fullName>
    </submittedName>
</protein>
<proteinExistence type="predicted"/>
<keyword evidence="2" id="KW-1185">Reference proteome</keyword>
<sequence length="118" mass="13006">MDVMMEVKDEEALGAEARMKAPLEWYSSAKCKILDLKEPQYDEALRLIKVQLQDHGVAVLSHSARSCKLLSTSTAPLLSRGGYVQGVLVAARPSVRERLSGARKNVVEGHDKPGRHQP</sequence>
<reference evidence="1" key="1">
    <citation type="submission" date="2021-10" db="EMBL/GenBank/DDBJ databases">
        <title>Melipona bicolor Genome sequencing and assembly.</title>
        <authorList>
            <person name="Araujo N.S."/>
            <person name="Arias M.C."/>
        </authorList>
    </citation>
    <scope>NUCLEOTIDE SEQUENCE</scope>
    <source>
        <strain evidence="1">USP_2M_L1-L4_2017</strain>
        <tissue evidence="1">Whole body</tissue>
    </source>
</reference>
<dbReference type="EMBL" id="JAHYIQ010000011">
    <property type="protein sequence ID" value="KAK1127747.1"/>
    <property type="molecule type" value="Genomic_DNA"/>
</dbReference>
<name>A0AA40FYJ1_9HYME</name>
<gene>
    <name evidence="1" type="ORF">K0M31_003235</name>
</gene>
<dbReference type="Proteomes" id="UP001177670">
    <property type="component" value="Unassembled WGS sequence"/>
</dbReference>
<organism evidence="1 2">
    <name type="scientific">Melipona bicolor</name>
    <dbReference type="NCBI Taxonomy" id="60889"/>
    <lineage>
        <taxon>Eukaryota</taxon>
        <taxon>Metazoa</taxon>
        <taxon>Ecdysozoa</taxon>
        <taxon>Arthropoda</taxon>
        <taxon>Hexapoda</taxon>
        <taxon>Insecta</taxon>
        <taxon>Pterygota</taxon>
        <taxon>Neoptera</taxon>
        <taxon>Endopterygota</taxon>
        <taxon>Hymenoptera</taxon>
        <taxon>Apocrita</taxon>
        <taxon>Aculeata</taxon>
        <taxon>Apoidea</taxon>
        <taxon>Anthophila</taxon>
        <taxon>Apidae</taxon>
        <taxon>Melipona</taxon>
    </lineage>
</organism>
<dbReference type="AlphaFoldDB" id="A0AA40FYJ1"/>
<evidence type="ECO:0000313" key="2">
    <source>
        <dbReference type="Proteomes" id="UP001177670"/>
    </source>
</evidence>
<accession>A0AA40FYJ1</accession>